<feature type="coiled-coil region" evidence="12">
    <location>
        <begin position="1"/>
        <end position="32"/>
    </location>
</feature>
<dbReference type="Proteomes" id="UP001445335">
    <property type="component" value="Unassembled WGS sequence"/>
</dbReference>
<dbReference type="PANTHER" id="PTHR10458">
    <property type="entry name" value="PEPTIDE DEFORMYLASE"/>
    <property type="match status" value="1"/>
</dbReference>
<proteinExistence type="inferred from homology"/>
<keyword evidence="6 11" id="KW-0479">Metal-binding</keyword>
<dbReference type="FunFam" id="3.90.45.10:FF:000006">
    <property type="entry name" value="Peptide deformylase"/>
    <property type="match status" value="1"/>
</dbReference>
<evidence type="ECO:0000256" key="11">
    <source>
        <dbReference type="RuleBase" id="RU362111"/>
    </source>
</evidence>
<dbReference type="PANTHER" id="PTHR10458:SF22">
    <property type="entry name" value="PEPTIDE DEFORMYLASE"/>
    <property type="match status" value="1"/>
</dbReference>
<keyword evidence="7 11" id="KW-0378">Hydrolase</keyword>
<keyword evidence="8 11" id="KW-0648">Protein biosynthesis</keyword>
<dbReference type="InterPro" id="IPR036821">
    <property type="entry name" value="Peptide_deformylase_sf"/>
</dbReference>
<sequence>MQAVKARRSSALRELAEQQQERREVAEEAEIETVTDLAWESPLQIIRYPDPRLRARNARIGVFDERLARLSRELFEVMYNGDDGVGLAAPQVGVNVRVMVFNPTGRRGGEEVTLVNPRVLSVGRARELGEEGCLSFPQIFAPVERAYRVKVRAQDLTGQPLTLTLTDWRARIFQHEFDHLQGVLFHDRMAHAALESVREKLVALEEEYLRAHPGAPVQRVPQPS</sequence>
<comment type="caution">
    <text evidence="13">The sequence shown here is derived from an EMBL/GenBank/DDBJ whole genome shotgun (WGS) entry which is preliminary data.</text>
</comment>
<evidence type="ECO:0000256" key="4">
    <source>
        <dbReference type="ARBA" id="ARBA00022528"/>
    </source>
</evidence>
<dbReference type="SUPFAM" id="SSF56420">
    <property type="entry name" value="Peptide deformylase"/>
    <property type="match status" value="1"/>
</dbReference>
<evidence type="ECO:0000256" key="12">
    <source>
        <dbReference type="SAM" id="Coils"/>
    </source>
</evidence>
<evidence type="ECO:0000256" key="10">
    <source>
        <dbReference type="ARBA" id="ARBA00023004"/>
    </source>
</evidence>
<keyword evidence="12" id="KW-0175">Coiled coil</keyword>
<dbReference type="AlphaFoldDB" id="A0AAW1S9H9"/>
<organism evidence="13 14">
    <name type="scientific">Elliptochloris bilobata</name>
    <dbReference type="NCBI Taxonomy" id="381761"/>
    <lineage>
        <taxon>Eukaryota</taxon>
        <taxon>Viridiplantae</taxon>
        <taxon>Chlorophyta</taxon>
        <taxon>core chlorophytes</taxon>
        <taxon>Trebouxiophyceae</taxon>
        <taxon>Trebouxiophyceae incertae sedis</taxon>
        <taxon>Elliptochloris clade</taxon>
        <taxon>Elliptochloris</taxon>
    </lineage>
</organism>
<evidence type="ECO:0000313" key="13">
    <source>
        <dbReference type="EMBL" id="KAK9842088.1"/>
    </source>
</evidence>
<evidence type="ECO:0000256" key="7">
    <source>
        <dbReference type="ARBA" id="ARBA00022801"/>
    </source>
</evidence>
<gene>
    <name evidence="13" type="ORF">WJX81_007904</name>
</gene>
<accession>A0AAW1S9H9</accession>
<dbReference type="NCBIfam" id="TIGR00079">
    <property type="entry name" value="pept_deformyl"/>
    <property type="match status" value="1"/>
</dbReference>
<keyword evidence="14" id="KW-1185">Reference proteome</keyword>
<dbReference type="EC" id="3.5.1.88" evidence="3 11"/>
<keyword evidence="4 11" id="KW-0150">Chloroplast</keyword>
<dbReference type="GO" id="GO:0006412">
    <property type="term" value="P:translation"/>
    <property type="evidence" value="ECO:0007669"/>
    <property type="project" value="UniProtKB-KW"/>
</dbReference>
<evidence type="ECO:0000256" key="8">
    <source>
        <dbReference type="ARBA" id="ARBA00022917"/>
    </source>
</evidence>
<comment type="function">
    <text evidence="11">Removes the formyl group from the N-terminal Met of newly synthesized proteins.</text>
</comment>
<dbReference type="PRINTS" id="PR01576">
    <property type="entry name" value="PDEFORMYLASE"/>
</dbReference>
<evidence type="ECO:0000256" key="3">
    <source>
        <dbReference type="ARBA" id="ARBA00012175"/>
    </source>
</evidence>
<keyword evidence="10" id="KW-0408">Iron</keyword>
<dbReference type="GO" id="GO:0009507">
    <property type="term" value="C:chloroplast"/>
    <property type="evidence" value="ECO:0007669"/>
    <property type="project" value="UniProtKB-SubCell"/>
</dbReference>
<name>A0AAW1S9H9_9CHLO</name>
<dbReference type="NCBIfam" id="NF001159">
    <property type="entry name" value="PRK00150.1-3"/>
    <property type="match status" value="1"/>
</dbReference>
<comment type="subcellular location">
    <subcellularLocation>
        <location evidence="1 11">Plastid</location>
        <location evidence="1 11">Chloroplast</location>
    </subcellularLocation>
</comment>
<comment type="catalytic activity">
    <reaction evidence="11">
        <text>N-terminal N-formyl-L-methionyl-[peptide] + H2O = N-terminal L-methionyl-[peptide] + formate</text>
        <dbReference type="Rhea" id="RHEA:24420"/>
        <dbReference type="Rhea" id="RHEA-COMP:10639"/>
        <dbReference type="Rhea" id="RHEA-COMP:10640"/>
        <dbReference type="ChEBI" id="CHEBI:15377"/>
        <dbReference type="ChEBI" id="CHEBI:15740"/>
        <dbReference type="ChEBI" id="CHEBI:49298"/>
        <dbReference type="ChEBI" id="CHEBI:64731"/>
        <dbReference type="EC" id="3.5.1.88"/>
    </reaction>
</comment>
<dbReference type="HAMAP" id="MF_00163">
    <property type="entry name" value="Pep_deformylase"/>
    <property type="match status" value="1"/>
</dbReference>
<evidence type="ECO:0000256" key="6">
    <source>
        <dbReference type="ARBA" id="ARBA00022723"/>
    </source>
</evidence>
<dbReference type="Pfam" id="PF01327">
    <property type="entry name" value="Pep_deformylase"/>
    <property type="match status" value="1"/>
</dbReference>
<keyword evidence="5 11" id="KW-0934">Plastid</keyword>
<evidence type="ECO:0000256" key="1">
    <source>
        <dbReference type="ARBA" id="ARBA00004229"/>
    </source>
</evidence>
<dbReference type="CDD" id="cd00487">
    <property type="entry name" value="Pep_deformylase"/>
    <property type="match status" value="1"/>
</dbReference>
<protein>
    <recommendedName>
        <fullName evidence="3 11">Peptide deformylase</fullName>
        <ecNumber evidence="3 11">3.5.1.88</ecNumber>
    </recommendedName>
</protein>
<dbReference type="InterPro" id="IPR023635">
    <property type="entry name" value="Peptide_deformylase"/>
</dbReference>
<evidence type="ECO:0000256" key="9">
    <source>
        <dbReference type="ARBA" id="ARBA00022946"/>
    </source>
</evidence>
<dbReference type="Gene3D" id="3.90.45.10">
    <property type="entry name" value="Peptide deformylase"/>
    <property type="match status" value="1"/>
</dbReference>
<dbReference type="GO" id="GO:0046872">
    <property type="term" value="F:metal ion binding"/>
    <property type="evidence" value="ECO:0007669"/>
    <property type="project" value="UniProtKB-KW"/>
</dbReference>
<evidence type="ECO:0000313" key="14">
    <source>
        <dbReference type="Proteomes" id="UP001445335"/>
    </source>
</evidence>
<dbReference type="EMBL" id="JALJOU010000009">
    <property type="protein sequence ID" value="KAK9842088.1"/>
    <property type="molecule type" value="Genomic_DNA"/>
</dbReference>
<comment type="similarity">
    <text evidence="2 11">Belongs to the polypeptide deformylase family.</text>
</comment>
<evidence type="ECO:0000256" key="2">
    <source>
        <dbReference type="ARBA" id="ARBA00010759"/>
    </source>
</evidence>
<reference evidence="13 14" key="1">
    <citation type="journal article" date="2024" name="Nat. Commun.">
        <title>Phylogenomics reveals the evolutionary origins of lichenization in chlorophyte algae.</title>
        <authorList>
            <person name="Puginier C."/>
            <person name="Libourel C."/>
            <person name="Otte J."/>
            <person name="Skaloud P."/>
            <person name="Haon M."/>
            <person name="Grisel S."/>
            <person name="Petersen M."/>
            <person name="Berrin J.G."/>
            <person name="Delaux P.M."/>
            <person name="Dal Grande F."/>
            <person name="Keller J."/>
        </authorList>
    </citation>
    <scope>NUCLEOTIDE SEQUENCE [LARGE SCALE GENOMIC DNA]</scope>
    <source>
        <strain evidence="13 14">SAG 245.80</strain>
    </source>
</reference>
<dbReference type="PIRSF" id="PIRSF004749">
    <property type="entry name" value="Pep_def"/>
    <property type="match status" value="1"/>
</dbReference>
<keyword evidence="9 11" id="KW-0809">Transit peptide</keyword>
<dbReference type="GO" id="GO:0042586">
    <property type="term" value="F:peptide deformylase activity"/>
    <property type="evidence" value="ECO:0007669"/>
    <property type="project" value="UniProtKB-EC"/>
</dbReference>
<evidence type="ECO:0000256" key="5">
    <source>
        <dbReference type="ARBA" id="ARBA00022640"/>
    </source>
</evidence>